<evidence type="ECO:0000313" key="4">
    <source>
        <dbReference type="Proteomes" id="UP001386955"/>
    </source>
</evidence>
<gene>
    <name evidence="3" type="ORF">VNO78_07215</name>
</gene>
<dbReference type="Proteomes" id="UP001386955">
    <property type="component" value="Unassembled WGS sequence"/>
</dbReference>
<reference evidence="3 4" key="1">
    <citation type="submission" date="2024-01" db="EMBL/GenBank/DDBJ databases">
        <title>The genomes of 5 underutilized Papilionoideae crops provide insights into root nodulation and disease resistanc.</title>
        <authorList>
            <person name="Jiang F."/>
        </authorList>
    </citation>
    <scope>NUCLEOTIDE SEQUENCE [LARGE SCALE GENOMIC DNA]</scope>
    <source>
        <strain evidence="3">DUOXIRENSHENG_FW03</strain>
        <tissue evidence="3">Leaves</tissue>
    </source>
</reference>
<keyword evidence="1" id="KW-0175">Coiled coil</keyword>
<evidence type="ECO:0000313" key="3">
    <source>
        <dbReference type="EMBL" id="KAK7405651.1"/>
    </source>
</evidence>
<evidence type="ECO:0000256" key="1">
    <source>
        <dbReference type="SAM" id="Coils"/>
    </source>
</evidence>
<feature type="coiled-coil region" evidence="1">
    <location>
        <begin position="237"/>
        <end position="285"/>
    </location>
</feature>
<dbReference type="EMBL" id="JAYMYS010000002">
    <property type="protein sequence ID" value="KAK7405651.1"/>
    <property type="molecule type" value="Genomic_DNA"/>
</dbReference>
<dbReference type="AlphaFoldDB" id="A0AAN9XSK8"/>
<protein>
    <submittedName>
        <fullName evidence="3">Uncharacterized protein</fullName>
    </submittedName>
</protein>
<organism evidence="3 4">
    <name type="scientific">Psophocarpus tetragonolobus</name>
    <name type="common">Winged bean</name>
    <name type="synonym">Dolichos tetragonolobus</name>
    <dbReference type="NCBI Taxonomy" id="3891"/>
    <lineage>
        <taxon>Eukaryota</taxon>
        <taxon>Viridiplantae</taxon>
        <taxon>Streptophyta</taxon>
        <taxon>Embryophyta</taxon>
        <taxon>Tracheophyta</taxon>
        <taxon>Spermatophyta</taxon>
        <taxon>Magnoliopsida</taxon>
        <taxon>eudicotyledons</taxon>
        <taxon>Gunneridae</taxon>
        <taxon>Pentapetalae</taxon>
        <taxon>rosids</taxon>
        <taxon>fabids</taxon>
        <taxon>Fabales</taxon>
        <taxon>Fabaceae</taxon>
        <taxon>Papilionoideae</taxon>
        <taxon>50 kb inversion clade</taxon>
        <taxon>NPAAA clade</taxon>
        <taxon>indigoferoid/millettioid clade</taxon>
        <taxon>Phaseoleae</taxon>
        <taxon>Psophocarpus</taxon>
    </lineage>
</organism>
<accession>A0AAN9XSK8</accession>
<sequence>MVVNLNANSLGAHQRVETNRPHEDKTIFPSSILTRGLAPQSTLLVDSQWEDVQGEASEYLPENEVHSTTVQNDPPIIERCEGDDINLATVSTSELEREDSSSNTGSDSDDPFEQIHKKFCGSGAFFRDTSLTSIREAIGALEMLMIKDIHEVSSDPAQQSQLTHALDLLTTISHPQVTKELKEALAEFKRKIFATFQDFQATAESLNKLSNFEKQKARIQKDASAGMDRRKDLKTSIKKASLSMKAENSKKKALETEIATLRQELATKEMDLDQIALNVKNLEVELSTNVKYSNVLDEQGRALSKEVDDLVAANGGVKDEGKAAEVKQYLLNSTWSTGLTTHLSRIENNILGLYK</sequence>
<keyword evidence="4" id="KW-1185">Reference proteome</keyword>
<evidence type="ECO:0000256" key="2">
    <source>
        <dbReference type="SAM" id="MobiDB-lite"/>
    </source>
</evidence>
<comment type="caution">
    <text evidence="3">The sequence shown here is derived from an EMBL/GenBank/DDBJ whole genome shotgun (WGS) entry which is preliminary data.</text>
</comment>
<proteinExistence type="predicted"/>
<name>A0AAN9XSK8_PSOTE</name>
<feature type="region of interest" description="Disordered" evidence="2">
    <location>
        <begin position="91"/>
        <end position="112"/>
    </location>
</feature>